<dbReference type="WBParaSite" id="SPAL_0001446900.1">
    <property type="protein sequence ID" value="SPAL_0001446900.1"/>
    <property type="gene ID" value="SPAL_0001446900"/>
</dbReference>
<dbReference type="SUPFAM" id="SSF52540">
    <property type="entry name" value="P-loop containing nucleoside triphosphate hydrolases"/>
    <property type="match status" value="1"/>
</dbReference>
<dbReference type="AlphaFoldDB" id="A0A0N5C986"/>
<keyword evidence="1" id="KW-1185">Reference proteome</keyword>
<evidence type="ECO:0000313" key="1">
    <source>
        <dbReference type="Proteomes" id="UP000046392"/>
    </source>
</evidence>
<organism evidence="1 2">
    <name type="scientific">Strongyloides papillosus</name>
    <name type="common">Intestinal threadworm</name>
    <dbReference type="NCBI Taxonomy" id="174720"/>
    <lineage>
        <taxon>Eukaryota</taxon>
        <taxon>Metazoa</taxon>
        <taxon>Ecdysozoa</taxon>
        <taxon>Nematoda</taxon>
        <taxon>Chromadorea</taxon>
        <taxon>Rhabditida</taxon>
        <taxon>Tylenchina</taxon>
        <taxon>Panagrolaimomorpha</taxon>
        <taxon>Strongyloidoidea</taxon>
        <taxon>Strongyloididae</taxon>
        <taxon>Strongyloides</taxon>
    </lineage>
</organism>
<name>A0A0N5C986_STREA</name>
<sequence length="192" mass="22367">MKTFGAHNSSYQSLYFSNAQKVCPVRIYSTAAKYKKKNQSNYCESKLKLSKEFTSSDKLLRKDADVLAKYKNLISGIIEERKLGPLTFSRIYEYKISLSRLEKKTSRIFMRTYKPNVCIMTAHYAIKYFKEGYSDCRDPDVVIIDEGGQMSLLNFIFLAARFPNSKFVIFGDTKQLSPYIQWNMLLMKNIIF</sequence>
<dbReference type="Proteomes" id="UP000046392">
    <property type="component" value="Unplaced"/>
</dbReference>
<accession>A0A0N5C986</accession>
<dbReference type="InterPro" id="IPR027417">
    <property type="entry name" value="P-loop_NTPase"/>
</dbReference>
<proteinExistence type="predicted"/>
<protein>
    <submittedName>
        <fullName evidence="2">AAA_11 domain-containing protein</fullName>
    </submittedName>
</protein>
<evidence type="ECO:0000313" key="2">
    <source>
        <dbReference type="WBParaSite" id="SPAL_0001446900.1"/>
    </source>
</evidence>
<dbReference type="Gene3D" id="3.40.50.300">
    <property type="entry name" value="P-loop containing nucleotide triphosphate hydrolases"/>
    <property type="match status" value="1"/>
</dbReference>
<reference evidence="2" key="1">
    <citation type="submission" date="2017-02" db="UniProtKB">
        <authorList>
            <consortium name="WormBaseParasite"/>
        </authorList>
    </citation>
    <scope>IDENTIFICATION</scope>
</reference>